<dbReference type="EMBL" id="RBKT01000001">
    <property type="protein sequence ID" value="RKR92711.1"/>
    <property type="molecule type" value="Genomic_DNA"/>
</dbReference>
<keyword evidence="2" id="KW-1185">Reference proteome</keyword>
<dbReference type="RefSeq" id="WP_121160664.1">
    <property type="nucleotide sequence ID" value="NZ_RBKT01000001.1"/>
</dbReference>
<sequence length="87" mass="9739">MARKTTVPTCGDCQATNQPQGRARGLCIVCSPLTVLHLRLAGDQATYCGRSMYIVTNDPDQDSTINDLDHKVNCPDCLWQLRHRRSH</sequence>
<reference evidence="1 2" key="1">
    <citation type="submission" date="2018-10" db="EMBL/GenBank/DDBJ databases">
        <title>Sequencing the genomes of 1000 actinobacteria strains.</title>
        <authorList>
            <person name="Klenk H.-P."/>
        </authorList>
    </citation>
    <scope>NUCLEOTIDE SEQUENCE [LARGE SCALE GENOMIC DNA]</scope>
    <source>
        <strain evidence="1 2">DSM 45175</strain>
    </source>
</reference>
<evidence type="ECO:0000313" key="1">
    <source>
        <dbReference type="EMBL" id="RKR92711.1"/>
    </source>
</evidence>
<protein>
    <submittedName>
        <fullName evidence="1">Uncharacterized protein</fullName>
    </submittedName>
</protein>
<gene>
    <name evidence="1" type="ORF">BDK92_7189</name>
</gene>
<organism evidence="1 2">
    <name type="scientific">Micromonospora pisi</name>
    <dbReference type="NCBI Taxonomy" id="589240"/>
    <lineage>
        <taxon>Bacteria</taxon>
        <taxon>Bacillati</taxon>
        <taxon>Actinomycetota</taxon>
        <taxon>Actinomycetes</taxon>
        <taxon>Micromonosporales</taxon>
        <taxon>Micromonosporaceae</taxon>
        <taxon>Micromonospora</taxon>
    </lineage>
</organism>
<comment type="caution">
    <text evidence="1">The sequence shown here is derived from an EMBL/GenBank/DDBJ whole genome shotgun (WGS) entry which is preliminary data.</text>
</comment>
<dbReference type="Proteomes" id="UP000277671">
    <property type="component" value="Unassembled WGS sequence"/>
</dbReference>
<proteinExistence type="predicted"/>
<evidence type="ECO:0000313" key="2">
    <source>
        <dbReference type="Proteomes" id="UP000277671"/>
    </source>
</evidence>
<accession>A0A495JV55</accession>
<name>A0A495JV55_9ACTN</name>
<dbReference type="AlphaFoldDB" id="A0A495JV55"/>